<reference evidence="3" key="1">
    <citation type="journal article" date="2006" name="Science">
        <title>Ancient noncoding elements conserved in the human genome.</title>
        <authorList>
            <person name="Venkatesh B."/>
            <person name="Kirkness E.F."/>
            <person name="Loh Y.H."/>
            <person name="Halpern A.L."/>
            <person name="Lee A.P."/>
            <person name="Johnson J."/>
            <person name="Dandona N."/>
            <person name="Viswanathan L.D."/>
            <person name="Tay A."/>
            <person name="Venter J.C."/>
            <person name="Strausberg R.L."/>
            <person name="Brenner S."/>
        </authorList>
    </citation>
    <scope>NUCLEOTIDE SEQUENCE [LARGE SCALE GENOMIC DNA]</scope>
</reference>
<sequence>MALSLALKVNHSLLRLDLDREPKRETVKSFIETQKALLSEIQNGCKRNFILAREREEREQRVPDSASMTEISVAAPDDSPGVCSETGETSEATREEVRQGEEPPAGGSGEEGPVEAPQPPGEGESGEELRPPNPQDTGSQDLPPGDGRDSGGPADGGSGEDPRAPSGGCERLVSSPGRGHKVFVVTRVESPPEGPGADTARLLSPPPDPPAAWDPLSACDPRGPNTEPLCGKGRECAEAAQGTHLPNGLKLELGHRLPEPVREGRDGNCGLKHDLTSPKCEQELEELLLEASLETCRETS</sequence>
<reference evidence="2" key="5">
    <citation type="submission" date="2025-09" db="UniProtKB">
        <authorList>
            <consortium name="Ensembl"/>
        </authorList>
    </citation>
    <scope>IDENTIFICATION</scope>
</reference>
<dbReference type="Proteomes" id="UP000314986">
    <property type="component" value="Unassembled WGS sequence"/>
</dbReference>
<dbReference type="GeneTree" id="ENSGT01000000215413"/>
<reference evidence="3" key="2">
    <citation type="journal article" date="2007" name="PLoS Biol.">
        <title>Survey sequencing and comparative analysis of the elephant shark (Callorhinchus milii) genome.</title>
        <authorList>
            <person name="Venkatesh B."/>
            <person name="Kirkness E.F."/>
            <person name="Loh Y.H."/>
            <person name="Halpern A.L."/>
            <person name="Lee A.P."/>
            <person name="Johnson J."/>
            <person name="Dandona N."/>
            <person name="Viswanathan L.D."/>
            <person name="Tay A."/>
            <person name="Venter J.C."/>
            <person name="Strausberg R.L."/>
            <person name="Brenner S."/>
        </authorList>
    </citation>
    <scope>NUCLEOTIDE SEQUENCE [LARGE SCALE GENOMIC DNA]</scope>
</reference>
<evidence type="ECO:0000256" key="1">
    <source>
        <dbReference type="SAM" id="MobiDB-lite"/>
    </source>
</evidence>
<proteinExistence type="predicted"/>
<name>A0A4W3GQ94_CALMI</name>
<organism evidence="2 3">
    <name type="scientific">Callorhinchus milii</name>
    <name type="common">Ghost shark</name>
    <dbReference type="NCBI Taxonomy" id="7868"/>
    <lineage>
        <taxon>Eukaryota</taxon>
        <taxon>Metazoa</taxon>
        <taxon>Chordata</taxon>
        <taxon>Craniata</taxon>
        <taxon>Vertebrata</taxon>
        <taxon>Chondrichthyes</taxon>
        <taxon>Holocephali</taxon>
        <taxon>Chimaeriformes</taxon>
        <taxon>Callorhinchidae</taxon>
        <taxon>Callorhinchus</taxon>
    </lineage>
</organism>
<evidence type="ECO:0000313" key="3">
    <source>
        <dbReference type="Proteomes" id="UP000314986"/>
    </source>
</evidence>
<accession>A0A4W3GQ94</accession>
<feature type="compositionally biased region" description="Basic and acidic residues" evidence="1">
    <location>
        <begin position="91"/>
        <end position="101"/>
    </location>
</feature>
<dbReference type="AlphaFoldDB" id="A0A4W3GQ94"/>
<keyword evidence="3" id="KW-1185">Reference proteome</keyword>
<dbReference type="InParanoid" id="A0A4W3GQ94"/>
<evidence type="ECO:0000313" key="2">
    <source>
        <dbReference type="Ensembl" id="ENSCMIP00000000274.1"/>
    </source>
</evidence>
<protein>
    <submittedName>
        <fullName evidence="2">Protein phosphatase 1 regulatory subunit 37-like</fullName>
    </submittedName>
</protein>
<reference evidence="3" key="3">
    <citation type="journal article" date="2014" name="Nature">
        <title>Elephant shark genome provides unique insights into gnathostome evolution.</title>
        <authorList>
            <consortium name="International Elephant Shark Genome Sequencing Consortium"/>
            <person name="Venkatesh B."/>
            <person name="Lee A.P."/>
            <person name="Ravi V."/>
            <person name="Maurya A.K."/>
            <person name="Lian M.M."/>
            <person name="Swann J.B."/>
            <person name="Ohta Y."/>
            <person name="Flajnik M.F."/>
            <person name="Sutoh Y."/>
            <person name="Kasahara M."/>
            <person name="Hoon S."/>
            <person name="Gangu V."/>
            <person name="Roy S.W."/>
            <person name="Irimia M."/>
            <person name="Korzh V."/>
            <person name="Kondrychyn I."/>
            <person name="Lim Z.W."/>
            <person name="Tay B.H."/>
            <person name="Tohari S."/>
            <person name="Kong K.W."/>
            <person name="Ho S."/>
            <person name="Lorente-Galdos B."/>
            <person name="Quilez J."/>
            <person name="Marques-Bonet T."/>
            <person name="Raney B.J."/>
            <person name="Ingham P.W."/>
            <person name="Tay A."/>
            <person name="Hillier L.W."/>
            <person name="Minx P."/>
            <person name="Boehm T."/>
            <person name="Wilson R.K."/>
            <person name="Brenner S."/>
            <person name="Warren W.C."/>
        </authorList>
    </citation>
    <scope>NUCLEOTIDE SEQUENCE [LARGE SCALE GENOMIC DNA]</scope>
</reference>
<reference evidence="2" key="4">
    <citation type="submission" date="2025-08" db="UniProtKB">
        <authorList>
            <consortium name="Ensembl"/>
        </authorList>
    </citation>
    <scope>IDENTIFICATION</scope>
</reference>
<dbReference type="OMA" id="EGRDGNC"/>
<feature type="region of interest" description="Disordered" evidence="1">
    <location>
        <begin position="54"/>
        <end position="213"/>
    </location>
</feature>
<dbReference type="Ensembl" id="ENSCMIT00000000307.1">
    <property type="protein sequence ID" value="ENSCMIP00000000274.1"/>
    <property type="gene ID" value="ENSCMIG00000000221.1"/>
</dbReference>